<sequence>MFEHVVLRRAEGGLPISAGRIAETLLYYQKVQLFIDRETLFNLIQQIGTGRILTLLHRTDVSAVYCEEMLATQTESAGVSQYHNFITTRLAGHENVGKLKTPAERLQYELERQSIPKAEAKRFSKAFLELVPIRKFSGNHFLQNGITLAAKSDVLDTKYAAQAMRQAIALTPGGYVIGDDMKFEVIDSVIGLYVFTNIDLNSINRERSKFVPPLDPLTIAYLLNNILNARADLALASFYGGDFVTSAVTSSIIQLRHAELLRRSKLNVDSRRKFTEVILPDSPSVAEVIDSGERSFDEFLSLLDRAARFKDWLKAVNPDEDLIRTYMRDVSSEGWIQRLPVKSLRYVLTLALDATNPVVGLASGFLDNFIVEKLLSGWRPNHFVSGKLSPFLQGH</sequence>
<dbReference type="Proteomes" id="UP000839052">
    <property type="component" value="Chromosome"/>
</dbReference>
<organism evidence="1 2">
    <name type="scientific">Candidatus Nitrotoga arctica</name>
    <dbReference type="NCBI Taxonomy" id="453162"/>
    <lineage>
        <taxon>Bacteria</taxon>
        <taxon>Pseudomonadati</taxon>
        <taxon>Pseudomonadota</taxon>
        <taxon>Betaproteobacteria</taxon>
        <taxon>Nitrosomonadales</taxon>
        <taxon>Gallionellaceae</taxon>
        <taxon>Candidatus Nitrotoga</taxon>
    </lineage>
</organism>
<dbReference type="EMBL" id="OU912926">
    <property type="protein sequence ID" value="CAG9932410.1"/>
    <property type="molecule type" value="Genomic_DNA"/>
</dbReference>
<name>A0ABN8APQ6_9PROT</name>
<dbReference type="RefSeq" id="WP_239796348.1">
    <property type="nucleotide sequence ID" value="NZ_OU912926.1"/>
</dbReference>
<proteinExistence type="predicted"/>
<gene>
    <name evidence="1" type="ORF">NTG6680_1157</name>
</gene>
<accession>A0ABN8APQ6</accession>
<reference evidence="1 2" key="1">
    <citation type="submission" date="2021-10" db="EMBL/GenBank/DDBJ databases">
        <authorList>
            <person name="Koch H."/>
        </authorList>
    </citation>
    <scope>NUCLEOTIDE SEQUENCE [LARGE SCALE GENOMIC DNA]</scope>
    <source>
        <strain evidence="1">6680</strain>
    </source>
</reference>
<evidence type="ECO:0000313" key="2">
    <source>
        <dbReference type="Proteomes" id="UP000839052"/>
    </source>
</evidence>
<keyword evidence="2" id="KW-1185">Reference proteome</keyword>
<evidence type="ECO:0000313" key="1">
    <source>
        <dbReference type="EMBL" id="CAG9932410.1"/>
    </source>
</evidence>
<protein>
    <submittedName>
        <fullName evidence="1">Uncharacterized protein</fullName>
    </submittedName>
</protein>